<keyword evidence="2" id="KW-1185">Reference proteome</keyword>
<reference evidence="1 2" key="1">
    <citation type="submission" date="2023-07" db="EMBL/GenBank/DDBJ databases">
        <title>Comparative genomics of wheat-associated soil bacteria to identify genetic determinants of phenazine resistance.</title>
        <authorList>
            <person name="Mouncey N."/>
        </authorList>
    </citation>
    <scope>NUCLEOTIDE SEQUENCE [LARGE SCALE GENOMIC DNA]</scope>
    <source>
        <strain evidence="1 2">W4I19-2</strain>
    </source>
</reference>
<dbReference type="EMBL" id="JAUSYA010000001">
    <property type="protein sequence ID" value="MDQ0688632.1"/>
    <property type="molecule type" value="Genomic_DNA"/>
</dbReference>
<protein>
    <submittedName>
        <fullName evidence="1">Uncharacterized protein</fullName>
    </submittedName>
</protein>
<accession>A0ABU0QDB4</accession>
<sequence length="75" mass="8300">MRLALMRLRRPVLLQSSDRTTLSVAVMTPYVTPSGPPVNNLPAAVSVLCHVVPIPADLSRRPARLRRRKSTTGRK</sequence>
<organism evidence="1 2">
    <name type="scientific">Streptomyces achromogenes</name>
    <dbReference type="NCBI Taxonomy" id="67255"/>
    <lineage>
        <taxon>Bacteria</taxon>
        <taxon>Bacillati</taxon>
        <taxon>Actinomycetota</taxon>
        <taxon>Actinomycetes</taxon>
        <taxon>Kitasatosporales</taxon>
        <taxon>Streptomycetaceae</taxon>
        <taxon>Streptomyces</taxon>
    </lineage>
</organism>
<dbReference type="RefSeq" id="WP_307049319.1">
    <property type="nucleotide sequence ID" value="NZ_JAUSYA010000001.1"/>
</dbReference>
<evidence type="ECO:0000313" key="2">
    <source>
        <dbReference type="Proteomes" id="UP001243364"/>
    </source>
</evidence>
<evidence type="ECO:0000313" key="1">
    <source>
        <dbReference type="EMBL" id="MDQ0688632.1"/>
    </source>
</evidence>
<name>A0ABU0QDB4_STRAH</name>
<proteinExistence type="predicted"/>
<comment type="caution">
    <text evidence="1">The sequence shown here is derived from an EMBL/GenBank/DDBJ whole genome shotgun (WGS) entry which is preliminary data.</text>
</comment>
<gene>
    <name evidence="1" type="ORF">QFZ56_007595</name>
</gene>
<dbReference type="Proteomes" id="UP001243364">
    <property type="component" value="Unassembled WGS sequence"/>
</dbReference>